<dbReference type="EMBL" id="PGFS01000001">
    <property type="protein sequence ID" value="MDH4572645.1"/>
    <property type="molecule type" value="Genomic_DNA"/>
</dbReference>
<feature type="transmembrane region" description="Helical" evidence="1">
    <location>
        <begin position="136"/>
        <end position="154"/>
    </location>
</feature>
<comment type="caution">
    <text evidence="2">The sequence shown here is derived from an EMBL/GenBank/DDBJ whole genome shotgun (WGS) entry which is preliminary data.</text>
</comment>
<feature type="transmembrane region" description="Helical" evidence="1">
    <location>
        <begin position="364"/>
        <end position="384"/>
    </location>
</feature>
<feature type="transmembrane region" description="Helical" evidence="1">
    <location>
        <begin position="215"/>
        <end position="234"/>
    </location>
</feature>
<dbReference type="Pfam" id="PF14264">
    <property type="entry name" value="Glucos_trans_II"/>
    <property type="match status" value="1"/>
</dbReference>
<keyword evidence="1" id="KW-1133">Transmembrane helix</keyword>
<organism evidence="2 3">
    <name type="scientific">Salinicola acroporae</name>
    <dbReference type="NCBI Taxonomy" id="1541440"/>
    <lineage>
        <taxon>Bacteria</taxon>
        <taxon>Pseudomonadati</taxon>
        <taxon>Pseudomonadota</taxon>
        <taxon>Gammaproteobacteria</taxon>
        <taxon>Oceanospirillales</taxon>
        <taxon>Halomonadaceae</taxon>
        <taxon>Salinicola</taxon>
    </lineage>
</organism>
<name>A0ABT6I5T2_9GAMM</name>
<feature type="transmembrane region" description="Helical" evidence="1">
    <location>
        <begin position="299"/>
        <end position="320"/>
    </location>
</feature>
<keyword evidence="1" id="KW-0812">Transmembrane</keyword>
<dbReference type="Proteomes" id="UP001162135">
    <property type="component" value="Unassembled WGS sequence"/>
</dbReference>
<sequence>MRPLHAHGFELRSKGRDDRATPLAGHDGVSRHFQLPLLQADRLYRDDIWRSFHGEMGWVSNGRPLSSLVVLVLNGGPRLADLAPLPLWLGLAAVAAAILPWRRRLLAFDSGHAWLAMLILVVQPFFLQNLSYHFDALPMALSLACAIAGIAWALDPRQHRDWQARFRWLAGGGGILASLLFYQPAANVYFVMLAFHVALSVSLRGRPDWPRHLEALAIGVAALMISKAISMWLIDGDYSVKHSQLVPLDQFPGHLVEQTWRFWHYAAMTLGTPTWWLVMTLAVVTVTGLWITAWRHRNLAGLAVMCLITISLPLGGLGFLSALADPIWRPRVMMGFGAIYAGLLFCTLHWLGRSRWRLVNNATIGWPLLVIALGTPLTLTYAYGNAQRQQALFADHVSMTLIDDLAVQPSAAPLIIDGTLPYSRTTRNAIASHPMIGELIQPYLDNGYWWGYQELYRRGLSAGFELSNDTTLQSDFESRCRRLPPLVRRAWYTLYRFEGHYVVSLEPRCHRSLTTTELPIDD</sequence>
<dbReference type="InterPro" id="IPR025686">
    <property type="entry name" value="Glucos_trans_II"/>
</dbReference>
<evidence type="ECO:0000313" key="2">
    <source>
        <dbReference type="EMBL" id="MDH4572645.1"/>
    </source>
</evidence>
<feature type="transmembrane region" description="Helical" evidence="1">
    <location>
        <begin position="113"/>
        <end position="130"/>
    </location>
</feature>
<feature type="transmembrane region" description="Helical" evidence="1">
    <location>
        <begin position="274"/>
        <end position="292"/>
    </location>
</feature>
<evidence type="ECO:0008006" key="4">
    <source>
        <dbReference type="Google" id="ProtNLM"/>
    </source>
</evidence>
<gene>
    <name evidence="2" type="ORF">CUR86_09355</name>
</gene>
<keyword evidence="1" id="KW-0472">Membrane</keyword>
<evidence type="ECO:0000313" key="3">
    <source>
        <dbReference type="Proteomes" id="UP001162135"/>
    </source>
</evidence>
<feature type="transmembrane region" description="Helical" evidence="1">
    <location>
        <begin position="188"/>
        <end position="203"/>
    </location>
</feature>
<feature type="transmembrane region" description="Helical" evidence="1">
    <location>
        <begin position="332"/>
        <end position="352"/>
    </location>
</feature>
<accession>A0ABT6I5T2</accession>
<proteinExistence type="predicted"/>
<evidence type="ECO:0000256" key="1">
    <source>
        <dbReference type="SAM" id="Phobius"/>
    </source>
</evidence>
<keyword evidence="3" id="KW-1185">Reference proteome</keyword>
<feature type="transmembrane region" description="Helical" evidence="1">
    <location>
        <begin position="166"/>
        <end position="182"/>
    </location>
</feature>
<reference evidence="2" key="2">
    <citation type="submission" date="2017-11" db="EMBL/GenBank/DDBJ databases">
        <authorList>
            <person name="Das S.K."/>
        </authorList>
    </citation>
    <scope>NUCLEOTIDE SEQUENCE</scope>
    <source>
        <strain evidence="2">S4-41</strain>
    </source>
</reference>
<protein>
    <recommendedName>
        <fullName evidence="4">Glycosyltransferase RgtA/B/C/D-like domain-containing protein</fullName>
    </recommendedName>
</protein>
<reference evidence="2" key="1">
    <citation type="journal article" date="2015" name="Antonie Van Leeuwenhoek">
        <title>Comparative 16S rRNA signatures and multilocus sequence analysis for the genus Salinicola and description of Salinicola acroporae sp. nov., isolated from coral Acropora digitifera.</title>
        <authorList>
            <person name="Lepcha R.T."/>
            <person name="Poddar A."/>
            <person name="Schumann P."/>
            <person name="Das S.K."/>
        </authorList>
    </citation>
    <scope>NUCLEOTIDE SEQUENCE</scope>
    <source>
        <strain evidence="2">S4-41</strain>
    </source>
</reference>